<dbReference type="CDD" id="cd09917">
    <property type="entry name" value="F-box_SF"/>
    <property type="match status" value="1"/>
</dbReference>
<dbReference type="OrthoDB" id="2322499at2759"/>
<feature type="compositionally biased region" description="Basic and acidic residues" evidence="1">
    <location>
        <begin position="26"/>
        <end position="35"/>
    </location>
</feature>
<feature type="region of interest" description="Disordered" evidence="1">
    <location>
        <begin position="1"/>
        <end position="80"/>
    </location>
</feature>
<evidence type="ECO:0000313" key="3">
    <source>
        <dbReference type="EMBL" id="KIM37065.1"/>
    </source>
</evidence>
<sequence>MGRTMQTARKSTGTASVMVADLDDDAHEHEDSEHFSDDDDSEDFSDEGSDYADSKKKGKPPPAKRAKKSSAAAAKQSSVKSSRKKRSLSLLPAMPLDVLFEVFSLLSPKDIINLSRTSRIFRDILMTRNATSVWKAARERLGAPECPSVMSEPQWAVLLFGNLCQCCGAKGIPKPEFALLRRVCISCKKENFLVEYRFKTRFPDVDPQVLELIPHTNVGAWSHGYARSSRFFWIPDIDAMLRKLAEYEHNLHLRRPGAKKALEDFKDQQIGIVNSIDESKRDREQWWEQFSEGRYNNKQAAIDQRFESIQSKFLELGYTASDVAYIRMKRECQQPALLTDRIWKRILPILEPTVLERKRERLERDLKNIKAGRRTIVHNLYQDYQKTLMPAEWKYLPRTLDICTLSPFAEVLDSAADVTVTPGDFEDAFEKLPEILADNSLARKAHARNLLQTPAAAILSGPTAPEPGEIIEGHLEASSTSSQADDGALDLATAVFTCRESPCASYGTPESCLFGWDDVAQHHCKSDLGSTTYYWNNVHFDFTYGPPDIAFSVLGSAIAAVVVRAVGLDESIATVAEVDAKAEDIRFGCSVCAPIKRDGASWTKAGYTWRRFVSHCTARKHSPDVLVILPPDVVAAVKTREMSNPNRSKDQWTCAHCTVHLGALKLREFVVKHVKTAHGIESPREPDDLFFFERIPPRLAFEAGYPVDPPGSSSWKTIRCLECAGGKPSERERLFDLDGVKNHIGAKHKIKDPVAGIHYR</sequence>
<dbReference type="Proteomes" id="UP000053424">
    <property type="component" value="Unassembled WGS sequence"/>
</dbReference>
<feature type="compositionally biased region" description="Polar residues" evidence="1">
    <location>
        <begin position="1"/>
        <end position="15"/>
    </location>
</feature>
<dbReference type="Gene3D" id="1.20.1280.50">
    <property type="match status" value="1"/>
</dbReference>
<evidence type="ECO:0000313" key="4">
    <source>
        <dbReference type="Proteomes" id="UP000053424"/>
    </source>
</evidence>
<dbReference type="EMBL" id="KN831800">
    <property type="protein sequence ID" value="KIM37065.1"/>
    <property type="molecule type" value="Genomic_DNA"/>
</dbReference>
<gene>
    <name evidence="3" type="ORF">M413DRAFT_448779</name>
</gene>
<feature type="compositionally biased region" description="Low complexity" evidence="1">
    <location>
        <begin position="69"/>
        <end position="80"/>
    </location>
</feature>
<dbReference type="SMART" id="SM00256">
    <property type="entry name" value="FBOX"/>
    <property type="match status" value="1"/>
</dbReference>
<dbReference type="PROSITE" id="PS50181">
    <property type="entry name" value="FBOX"/>
    <property type="match status" value="1"/>
</dbReference>
<dbReference type="Pfam" id="PF00646">
    <property type="entry name" value="F-box"/>
    <property type="match status" value="1"/>
</dbReference>
<protein>
    <recommendedName>
        <fullName evidence="2">F-box domain-containing protein</fullName>
    </recommendedName>
</protein>
<evidence type="ECO:0000259" key="2">
    <source>
        <dbReference type="PROSITE" id="PS50181"/>
    </source>
</evidence>
<dbReference type="AlphaFoldDB" id="A0A0C3BK09"/>
<dbReference type="STRING" id="686832.A0A0C3BK09"/>
<accession>A0A0C3BK09</accession>
<dbReference type="InterPro" id="IPR001810">
    <property type="entry name" value="F-box_dom"/>
</dbReference>
<keyword evidence="4" id="KW-1185">Reference proteome</keyword>
<reference evidence="3 4" key="1">
    <citation type="submission" date="2014-04" db="EMBL/GenBank/DDBJ databases">
        <authorList>
            <consortium name="DOE Joint Genome Institute"/>
            <person name="Kuo A."/>
            <person name="Gay G."/>
            <person name="Dore J."/>
            <person name="Kohler A."/>
            <person name="Nagy L.G."/>
            <person name="Floudas D."/>
            <person name="Copeland A."/>
            <person name="Barry K.W."/>
            <person name="Cichocki N."/>
            <person name="Veneault-Fourrey C."/>
            <person name="LaButti K."/>
            <person name="Lindquist E.A."/>
            <person name="Lipzen A."/>
            <person name="Lundell T."/>
            <person name="Morin E."/>
            <person name="Murat C."/>
            <person name="Sun H."/>
            <person name="Tunlid A."/>
            <person name="Henrissat B."/>
            <person name="Grigoriev I.V."/>
            <person name="Hibbett D.S."/>
            <person name="Martin F."/>
            <person name="Nordberg H.P."/>
            <person name="Cantor M.N."/>
            <person name="Hua S.X."/>
        </authorList>
    </citation>
    <scope>NUCLEOTIDE SEQUENCE [LARGE SCALE GENOMIC DNA]</scope>
    <source>
        <strain evidence="4">h7</strain>
    </source>
</reference>
<feature type="domain" description="F-box" evidence="2">
    <location>
        <begin position="88"/>
        <end position="137"/>
    </location>
</feature>
<dbReference type="HOGENOM" id="CLU_010790_5_0_1"/>
<feature type="compositionally biased region" description="Acidic residues" evidence="1">
    <location>
        <begin position="36"/>
        <end position="50"/>
    </location>
</feature>
<feature type="compositionally biased region" description="Basic residues" evidence="1">
    <location>
        <begin position="56"/>
        <end position="68"/>
    </location>
</feature>
<dbReference type="InterPro" id="IPR036047">
    <property type="entry name" value="F-box-like_dom_sf"/>
</dbReference>
<evidence type="ECO:0000256" key="1">
    <source>
        <dbReference type="SAM" id="MobiDB-lite"/>
    </source>
</evidence>
<proteinExistence type="predicted"/>
<organism evidence="3 4">
    <name type="scientific">Hebeloma cylindrosporum</name>
    <dbReference type="NCBI Taxonomy" id="76867"/>
    <lineage>
        <taxon>Eukaryota</taxon>
        <taxon>Fungi</taxon>
        <taxon>Dikarya</taxon>
        <taxon>Basidiomycota</taxon>
        <taxon>Agaricomycotina</taxon>
        <taxon>Agaricomycetes</taxon>
        <taxon>Agaricomycetidae</taxon>
        <taxon>Agaricales</taxon>
        <taxon>Agaricineae</taxon>
        <taxon>Hymenogastraceae</taxon>
        <taxon>Hebeloma</taxon>
    </lineage>
</organism>
<name>A0A0C3BK09_HEBCY</name>
<dbReference type="SUPFAM" id="SSF81383">
    <property type="entry name" value="F-box domain"/>
    <property type="match status" value="1"/>
</dbReference>
<reference evidence="4" key="2">
    <citation type="submission" date="2015-01" db="EMBL/GenBank/DDBJ databases">
        <title>Evolutionary Origins and Diversification of the Mycorrhizal Mutualists.</title>
        <authorList>
            <consortium name="DOE Joint Genome Institute"/>
            <consortium name="Mycorrhizal Genomics Consortium"/>
            <person name="Kohler A."/>
            <person name="Kuo A."/>
            <person name="Nagy L.G."/>
            <person name="Floudas D."/>
            <person name="Copeland A."/>
            <person name="Barry K.W."/>
            <person name="Cichocki N."/>
            <person name="Veneault-Fourrey C."/>
            <person name="LaButti K."/>
            <person name="Lindquist E.A."/>
            <person name="Lipzen A."/>
            <person name="Lundell T."/>
            <person name="Morin E."/>
            <person name="Murat C."/>
            <person name="Riley R."/>
            <person name="Ohm R."/>
            <person name="Sun H."/>
            <person name="Tunlid A."/>
            <person name="Henrissat B."/>
            <person name="Grigoriev I.V."/>
            <person name="Hibbett D.S."/>
            <person name="Martin F."/>
        </authorList>
    </citation>
    <scope>NUCLEOTIDE SEQUENCE [LARGE SCALE GENOMIC DNA]</scope>
    <source>
        <strain evidence="4">h7</strain>
    </source>
</reference>